<feature type="compositionally biased region" description="Polar residues" evidence="1">
    <location>
        <begin position="545"/>
        <end position="557"/>
    </location>
</feature>
<feature type="compositionally biased region" description="Basic and acidic residues" evidence="1">
    <location>
        <begin position="1118"/>
        <end position="1129"/>
    </location>
</feature>
<comment type="caution">
    <text evidence="3">The sequence shown here is derived from an EMBL/GenBank/DDBJ whole genome shotgun (WGS) entry which is preliminary data.</text>
</comment>
<evidence type="ECO:0008006" key="5">
    <source>
        <dbReference type="Google" id="ProtNLM"/>
    </source>
</evidence>
<feature type="region of interest" description="Disordered" evidence="1">
    <location>
        <begin position="853"/>
        <end position="878"/>
    </location>
</feature>
<feature type="region of interest" description="Disordered" evidence="1">
    <location>
        <begin position="764"/>
        <end position="822"/>
    </location>
</feature>
<proteinExistence type="predicted"/>
<feature type="region of interest" description="Disordered" evidence="1">
    <location>
        <begin position="891"/>
        <end position="930"/>
    </location>
</feature>
<accession>A0AAE0U467</accession>
<feature type="compositionally biased region" description="Polar residues" evidence="1">
    <location>
        <begin position="483"/>
        <end position="496"/>
    </location>
</feature>
<keyword evidence="2" id="KW-0812">Transmembrane</keyword>
<dbReference type="Proteomes" id="UP001285441">
    <property type="component" value="Unassembled WGS sequence"/>
</dbReference>
<dbReference type="InterPro" id="IPR011043">
    <property type="entry name" value="Gal_Oxase/kelch_b-propeller"/>
</dbReference>
<reference evidence="3" key="1">
    <citation type="journal article" date="2023" name="Mol. Phylogenet. Evol.">
        <title>Genome-scale phylogeny and comparative genomics of the fungal order Sordariales.</title>
        <authorList>
            <person name="Hensen N."/>
            <person name="Bonometti L."/>
            <person name="Westerberg I."/>
            <person name="Brannstrom I.O."/>
            <person name="Guillou S."/>
            <person name="Cros-Aarteil S."/>
            <person name="Calhoun S."/>
            <person name="Haridas S."/>
            <person name="Kuo A."/>
            <person name="Mondo S."/>
            <person name="Pangilinan J."/>
            <person name="Riley R."/>
            <person name="LaButti K."/>
            <person name="Andreopoulos B."/>
            <person name="Lipzen A."/>
            <person name="Chen C."/>
            <person name="Yan M."/>
            <person name="Daum C."/>
            <person name="Ng V."/>
            <person name="Clum A."/>
            <person name="Steindorff A."/>
            <person name="Ohm R.A."/>
            <person name="Martin F."/>
            <person name="Silar P."/>
            <person name="Natvig D.O."/>
            <person name="Lalanne C."/>
            <person name="Gautier V."/>
            <person name="Ament-Velasquez S.L."/>
            <person name="Kruys A."/>
            <person name="Hutchinson M.I."/>
            <person name="Powell A.J."/>
            <person name="Barry K."/>
            <person name="Miller A.N."/>
            <person name="Grigoriev I.V."/>
            <person name="Debuchy R."/>
            <person name="Gladieux P."/>
            <person name="Hiltunen Thoren M."/>
            <person name="Johannesson H."/>
        </authorList>
    </citation>
    <scope>NUCLEOTIDE SEQUENCE</scope>
    <source>
        <strain evidence="3">CBS 232.78</strain>
    </source>
</reference>
<reference evidence="3" key="2">
    <citation type="submission" date="2023-06" db="EMBL/GenBank/DDBJ databases">
        <authorList>
            <consortium name="Lawrence Berkeley National Laboratory"/>
            <person name="Haridas S."/>
            <person name="Hensen N."/>
            <person name="Bonometti L."/>
            <person name="Westerberg I."/>
            <person name="Brannstrom I.O."/>
            <person name="Guillou S."/>
            <person name="Cros-Aarteil S."/>
            <person name="Calhoun S."/>
            <person name="Kuo A."/>
            <person name="Mondo S."/>
            <person name="Pangilinan J."/>
            <person name="Riley R."/>
            <person name="LaButti K."/>
            <person name="Andreopoulos B."/>
            <person name="Lipzen A."/>
            <person name="Chen C."/>
            <person name="Yanf M."/>
            <person name="Daum C."/>
            <person name="Ng V."/>
            <person name="Clum A."/>
            <person name="Steindorff A."/>
            <person name="Ohm R."/>
            <person name="Martin F."/>
            <person name="Silar P."/>
            <person name="Natvig D."/>
            <person name="Lalanne C."/>
            <person name="Gautier V."/>
            <person name="Ament-velasquez S.L."/>
            <person name="Kruys A."/>
            <person name="Hutchinson M.I."/>
            <person name="Powell A.J."/>
            <person name="Barry K."/>
            <person name="Miller A.N."/>
            <person name="Grigoriev I.V."/>
            <person name="Debuchy R."/>
            <person name="Gladieux P."/>
            <person name="Thoren M.H."/>
            <person name="Johannesson H."/>
        </authorList>
    </citation>
    <scope>NUCLEOTIDE SEQUENCE</scope>
    <source>
        <strain evidence="3">CBS 232.78</strain>
    </source>
</reference>
<feature type="compositionally biased region" description="Low complexity" evidence="1">
    <location>
        <begin position="856"/>
        <end position="874"/>
    </location>
</feature>
<feature type="compositionally biased region" description="Low complexity" evidence="1">
    <location>
        <begin position="796"/>
        <end position="809"/>
    </location>
</feature>
<feature type="region of interest" description="Disordered" evidence="1">
    <location>
        <begin position="534"/>
        <end position="566"/>
    </location>
</feature>
<evidence type="ECO:0000256" key="2">
    <source>
        <dbReference type="SAM" id="Phobius"/>
    </source>
</evidence>
<dbReference type="InterPro" id="IPR015915">
    <property type="entry name" value="Kelch-typ_b-propeller"/>
</dbReference>
<evidence type="ECO:0000313" key="3">
    <source>
        <dbReference type="EMBL" id="KAK3390276.1"/>
    </source>
</evidence>
<dbReference type="AlphaFoldDB" id="A0AAE0U467"/>
<keyword evidence="2" id="KW-0472">Membrane</keyword>
<sequence length="1207" mass="125871">MLGQSTATAAGNALRSSLSLLSSPSTAAGPARRLAAWVALAAVLATQAVAAAAADELPYIPTTVLLSSGSDVRTPSNTGDVAYIFAPNAAGSVDLLSVNISSTLSAASFKTQTLTSGVPFFPAGSRTTTFTPSLLDNGTITALAGDCSVATNTSLWTYSGASSSWTRHVTTLSTSSDFSQGGPYFLGGSLSFSEQLAPAMSDPVHYIYGGMCPGANASSSAWQSSAAYSNRMLRVSRSSPSSPQAPFTVDTTRSARSPTAAAGFSFTELTPALSNRSGVVNQQTSHVLIGGHTKQAFINMSMAAVWSLPEESWNFVTIREPAAATRSGTDLAVKDTATATAVDSRSGHTAVLSEDGSSLIILGGWVGDVSQAAKPQLAIVKIGASFDDWEWSIPPRQPSGSGVYGHGVALLPGNVMMVYGGYDIVPSTTMKRQVAGGSGRQLFFNITSLSWSDEYTNPALGEGKSGGSGGGSTHGGEGGGGASDTTANDNDSSPASQNKQIGLGVGLGVGILVLLLLAGLGICLRRRQKRRREQRNEALHGLSQGMINGSLPRQHNSTGDDDEDDDVMLERNGMGGAGGIFPWNATSAQTWYTGGADPYASSRRSLGYETLRGASKSSPSLYLPPPPLAASSSSGRPRGGAARGLYVPTTGNGNGSGYDGFLMPPRSSNNRIEPIYEEADEDGDLSMAAAAVAHIGPEKDELLDDPFMTPTTGTDSPSPQQHYFPPPLGLKNNEKSPPQGQDPEVQGWVSDVDAADAVLSAKISRHGSTTTTPPAGLRGAVIGSGGPTTPTRHQSGGRTSPSRRPSVRSAAEHDDTARTGSNLSERSAFSFVQGAERAASHFRAAFGTVPAVVPVSSSSSSDGGRLGSSSGSSSHTFSTAKSNFATLQAEGPSLLLGGGNHNNTTTTKDDEEYEYINDVPGSPSKSKPRRSWFGSLRRVFSTGASTSGSSAGGTSSRGVSPTHEGLLAGEGGDYEKRASTGALLLQRRKQGREAWETGVHTLASPSSSSRRERDEHQEDDDDWDIEKAVEQRLVQVMFTVPKERLRVVNAEVQEEVAVVVDPDSDDYDDDDDDDDYRPHDEELEMTTALTPPKTADSDKGTATKGSLSGSGKQPETAETEKGEEQQHQEEEQETAAEAARMALSPDSGSLRTASITTTATMNLGVAEAVRMERASPAHAAKTRVLRMVESIESRSSDNSPCPSPTRG</sequence>
<keyword evidence="2" id="KW-1133">Transmembrane helix</keyword>
<dbReference type="Gene3D" id="2.120.10.80">
    <property type="entry name" value="Kelch-type beta propeller"/>
    <property type="match status" value="1"/>
</dbReference>
<gene>
    <name evidence="3" type="ORF">B0H63DRAFT_446407</name>
</gene>
<feature type="region of interest" description="Disordered" evidence="1">
    <location>
        <begin position="614"/>
        <end position="666"/>
    </location>
</feature>
<feature type="compositionally biased region" description="Gly residues" evidence="1">
    <location>
        <begin position="463"/>
        <end position="482"/>
    </location>
</feature>
<feature type="region of interest" description="Disordered" evidence="1">
    <location>
        <begin position="943"/>
        <end position="973"/>
    </location>
</feature>
<feature type="compositionally biased region" description="Polar residues" evidence="1">
    <location>
        <begin position="1103"/>
        <end position="1113"/>
    </location>
</feature>
<feature type="region of interest" description="Disordered" evidence="1">
    <location>
        <begin position="1057"/>
        <end position="1155"/>
    </location>
</feature>
<feature type="compositionally biased region" description="Acidic residues" evidence="1">
    <location>
        <begin position="1062"/>
        <end position="1075"/>
    </location>
</feature>
<feature type="compositionally biased region" description="Polar residues" evidence="1">
    <location>
        <begin position="1146"/>
        <end position="1155"/>
    </location>
</feature>
<feature type="region of interest" description="Disordered" evidence="1">
    <location>
        <begin position="698"/>
        <end position="746"/>
    </location>
</feature>
<dbReference type="EMBL" id="JAULSW010000002">
    <property type="protein sequence ID" value="KAK3390276.1"/>
    <property type="molecule type" value="Genomic_DNA"/>
</dbReference>
<feature type="compositionally biased region" description="Polar residues" evidence="1">
    <location>
        <begin position="709"/>
        <end position="721"/>
    </location>
</feature>
<keyword evidence="4" id="KW-1185">Reference proteome</keyword>
<feature type="transmembrane region" description="Helical" evidence="2">
    <location>
        <begin position="501"/>
        <end position="524"/>
    </location>
</feature>
<feature type="region of interest" description="Disordered" evidence="1">
    <location>
        <begin position="995"/>
        <end position="1024"/>
    </location>
</feature>
<evidence type="ECO:0000313" key="4">
    <source>
        <dbReference type="Proteomes" id="UP001285441"/>
    </source>
</evidence>
<protein>
    <recommendedName>
        <fullName evidence="5">Galactose oxidase</fullName>
    </recommendedName>
</protein>
<evidence type="ECO:0000256" key="1">
    <source>
        <dbReference type="SAM" id="MobiDB-lite"/>
    </source>
</evidence>
<feature type="region of interest" description="Disordered" evidence="1">
    <location>
        <begin position="457"/>
        <end position="496"/>
    </location>
</feature>
<organism evidence="3 4">
    <name type="scientific">Podospora didyma</name>
    <dbReference type="NCBI Taxonomy" id="330526"/>
    <lineage>
        <taxon>Eukaryota</taxon>
        <taxon>Fungi</taxon>
        <taxon>Dikarya</taxon>
        <taxon>Ascomycota</taxon>
        <taxon>Pezizomycotina</taxon>
        <taxon>Sordariomycetes</taxon>
        <taxon>Sordariomycetidae</taxon>
        <taxon>Sordariales</taxon>
        <taxon>Podosporaceae</taxon>
        <taxon>Podospora</taxon>
    </lineage>
</organism>
<feature type="compositionally biased region" description="Low complexity" evidence="1">
    <location>
        <begin position="943"/>
        <end position="956"/>
    </location>
</feature>
<dbReference type="SUPFAM" id="SSF50965">
    <property type="entry name" value="Galactose oxidase, central domain"/>
    <property type="match status" value="1"/>
</dbReference>
<name>A0AAE0U467_9PEZI</name>